<protein>
    <recommendedName>
        <fullName evidence="3">DUF2817 domain-containing protein</fullName>
    </recommendedName>
</protein>
<organism evidence="1 2">
    <name type="scientific">Methylomonas koyamae</name>
    <dbReference type="NCBI Taxonomy" id="702114"/>
    <lineage>
        <taxon>Bacteria</taxon>
        <taxon>Pseudomonadati</taxon>
        <taxon>Pseudomonadota</taxon>
        <taxon>Gammaproteobacteria</taxon>
        <taxon>Methylococcales</taxon>
        <taxon>Methylococcaceae</taxon>
        <taxon>Methylomonas</taxon>
    </lineage>
</organism>
<keyword evidence="2" id="KW-1185">Reference proteome</keyword>
<reference evidence="2" key="1">
    <citation type="submission" date="2016-03" db="EMBL/GenBank/DDBJ databases">
        <authorList>
            <person name="Heylen K."/>
            <person name="De Vos P."/>
            <person name="Vekeman B."/>
        </authorList>
    </citation>
    <scope>NUCLEOTIDE SEQUENCE [LARGE SCALE GENOMIC DNA]</scope>
    <source>
        <strain evidence="2">R-45383</strain>
    </source>
</reference>
<dbReference type="RefSeq" id="WP_064025367.1">
    <property type="nucleotide sequence ID" value="NZ_LUUK01000044.1"/>
</dbReference>
<dbReference type="SUPFAM" id="SSF53187">
    <property type="entry name" value="Zn-dependent exopeptidases"/>
    <property type="match status" value="1"/>
</dbReference>
<evidence type="ECO:0008006" key="3">
    <source>
        <dbReference type="Google" id="ProtNLM"/>
    </source>
</evidence>
<comment type="caution">
    <text evidence="1">The sequence shown here is derived from an EMBL/GenBank/DDBJ whole genome shotgun (WGS) entry which is preliminary data.</text>
</comment>
<evidence type="ECO:0000313" key="1">
    <source>
        <dbReference type="EMBL" id="OAI24717.1"/>
    </source>
</evidence>
<dbReference type="STRING" id="702114.A1355_20440"/>
<dbReference type="AlphaFoldDB" id="A0A177P346"/>
<dbReference type="Gene3D" id="3.40.630.10">
    <property type="entry name" value="Zn peptidases"/>
    <property type="match status" value="1"/>
</dbReference>
<dbReference type="InterPro" id="IPR021259">
    <property type="entry name" value="DUF2817"/>
</dbReference>
<evidence type="ECO:0000313" key="2">
    <source>
        <dbReference type="Proteomes" id="UP000077628"/>
    </source>
</evidence>
<dbReference type="Pfam" id="PF10994">
    <property type="entry name" value="DUF2817"/>
    <property type="match status" value="1"/>
</dbReference>
<proteinExistence type="predicted"/>
<accession>A0A177P346</accession>
<dbReference type="Proteomes" id="UP000077628">
    <property type="component" value="Unassembled WGS sequence"/>
</dbReference>
<dbReference type="OrthoDB" id="4014363at2"/>
<dbReference type="EMBL" id="LUUK01000044">
    <property type="protein sequence ID" value="OAI24717.1"/>
    <property type="molecule type" value="Genomic_DNA"/>
</dbReference>
<dbReference type="CDD" id="cd06233">
    <property type="entry name" value="M14-like"/>
    <property type="match status" value="1"/>
</dbReference>
<gene>
    <name evidence="1" type="ORF">A1355_20440</name>
</gene>
<name>A0A177P346_9GAMM</name>
<sequence length="364" mass="39639">MSSSTTSNPLDLACFPSNYVEARQGWLAAAELSLHCESLDFPCPGQGPDGAALFTDSIWIGPADAEQVVVILAGTHGIEGYTGSAVQTDWLHRLSAQPSLLPNGVALVLVHALTPWGYAWSRRCDADGVDLNRNAIDFSQPPPDNRHYRELRPALFEADVGRRQQALAEFATRHGRTALEIAISGGQYLDPLGPFYGGRAPAHGRKVCEALISRYQLNRRRLAVVDIHTGLGAYGYGEIICDHAPNSIGSTLAKTWYGDAVTLPAAGTSSSVPKWGLLDYLWHAAIGDAGCYVTLEFGTYSTDALFDVLLQDHLLWAQTGNDAAHLIHRDAMRRHFCPDDPVWREQVLFRARQVIGQALAGLAR</sequence>